<organism evidence="1 2">
    <name type="scientific">Clostridium botulinum (strain Okra / Type B1)</name>
    <dbReference type="NCBI Taxonomy" id="498213"/>
    <lineage>
        <taxon>Bacteria</taxon>
        <taxon>Bacillati</taxon>
        <taxon>Bacillota</taxon>
        <taxon>Clostridia</taxon>
        <taxon>Eubacteriales</taxon>
        <taxon>Clostridiaceae</taxon>
        <taxon>Clostridium</taxon>
    </lineage>
</organism>
<reference evidence="1 2" key="1">
    <citation type="journal article" date="2007" name="PLoS ONE">
        <title>Analysis of the neurotoxin complex genes in Clostridium botulinum A1-A4 and B1 strains: BoNT/A3, /Ba4 and /B1 clusters are located within plasmids.</title>
        <authorList>
            <person name="Smith T.J."/>
            <person name="Hill K.K."/>
            <person name="Foley B.T."/>
            <person name="Detter J.C."/>
            <person name="Munk A.C."/>
            <person name="Bruce D.C."/>
            <person name="Doggett N.A."/>
            <person name="Smith L.A."/>
            <person name="Marks J.D."/>
            <person name="Xie G."/>
            <person name="Brettin T.S."/>
        </authorList>
    </citation>
    <scope>NUCLEOTIDE SEQUENCE [LARGE SCALE GENOMIC DNA]</scope>
    <source>
        <strain evidence="2">Okra / Type B1</strain>
    </source>
</reference>
<name>B1IJU6_CLOBK</name>
<dbReference type="HOGENOM" id="CLU_3342075_0_0_9"/>
<dbReference type="KEGG" id="cbb:CLD_3239"/>
<gene>
    <name evidence="1" type="ordered locus">CLD_3239</name>
</gene>
<dbReference type="EMBL" id="CP000939">
    <property type="protein sequence ID" value="ACA45047.1"/>
    <property type="molecule type" value="Genomic_DNA"/>
</dbReference>
<dbReference type="Proteomes" id="UP000008541">
    <property type="component" value="Chromosome"/>
</dbReference>
<accession>B1IJU6</accession>
<proteinExistence type="predicted"/>
<protein>
    <submittedName>
        <fullName evidence="1">Uncharacterized protein</fullName>
    </submittedName>
</protein>
<dbReference type="AlphaFoldDB" id="B1IJU6"/>
<sequence length="37" mass="4546">MLLYEAYKDLFIFVLMKVYIRDTTNRLYNMNSIILIL</sequence>
<evidence type="ECO:0000313" key="1">
    <source>
        <dbReference type="EMBL" id="ACA45047.1"/>
    </source>
</evidence>
<evidence type="ECO:0000313" key="2">
    <source>
        <dbReference type="Proteomes" id="UP000008541"/>
    </source>
</evidence>